<dbReference type="PRINTS" id="PR00038">
    <property type="entry name" value="HTHLUXR"/>
</dbReference>
<evidence type="ECO:0000313" key="5">
    <source>
        <dbReference type="EMBL" id="EAY30474.1"/>
    </source>
</evidence>
<dbReference type="CDD" id="cd06170">
    <property type="entry name" value="LuxR_C_like"/>
    <property type="match status" value="1"/>
</dbReference>
<dbReference type="InterPro" id="IPR000792">
    <property type="entry name" value="Tscrpt_reg_LuxR_C"/>
</dbReference>
<evidence type="ECO:0000256" key="3">
    <source>
        <dbReference type="ARBA" id="ARBA00023163"/>
    </source>
</evidence>
<dbReference type="InterPro" id="IPR016032">
    <property type="entry name" value="Sig_transdc_resp-reg_C-effctor"/>
</dbReference>
<dbReference type="PROSITE" id="PS50043">
    <property type="entry name" value="HTH_LUXR_2"/>
    <property type="match status" value="1"/>
</dbReference>
<dbReference type="PROSITE" id="PS00622">
    <property type="entry name" value="HTH_LUXR_1"/>
    <property type="match status" value="1"/>
</dbReference>
<reference evidence="5 6" key="1">
    <citation type="submission" date="2007-01" db="EMBL/GenBank/DDBJ databases">
        <authorList>
            <person name="Haygood M."/>
            <person name="Podell S."/>
            <person name="Anderson C."/>
            <person name="Hopkinson B."/>
            <person name="Roe K."/>
            <person name="Barbeau K."/>
            <person name="Gaasterland T."/>
            <person name="Ferriera S."/>
            <person name="Johnson J."/>
            <person name="Kravitz S."/>
            <person name="Beeson K."/>
            <person name="Sutton G."/>
            <person name="Rogers Y.-H."/>
            <person name="Friedman R."/>
            <person name="Frazier M."/>
            <person name="Venter J.C."/>
        </authorList>
    </citation>
    <scope>NUCLEOTIDE SEQUENCE [LARGE SCALE GENOMIC DNA]</scope>
    <source>
        <strain evidence="5 6">ATCC 23134</strain>
    </source>
</reference>
<name>A1ZG57_MICM2</name>
<keyword evidence="6" id="KW-1185">Reference proteome</keyword>
<dbReference type="GO" id="GO:0006355">
    <property type="term" value="P:regulation of DNA-templated transcription"/>
    <property type="evidence" value="ECO:0007669"/>
    <property type="project" value="InterPro"/>
</dbReference>
<dbReference type="PANTHER" id="PTHR44688">
    <property type="entry name" value="DNA-BINDING TRANSCRIPTIONAL ACTIVATOR DEVR_DOSR"/>
    <property type="match status" value="1"/>
</dbReference>
<dbReference type="Pfam" id="PF00196">
    <property type="entry name" value="GerE"/>
    <property type="match status" value="1"/>
</dbReference>
<accession>A1ZG57</accession>
<organism evidence="5 6">
    <name type="scientific">Microscilla marina ATCC 23134</name>
    <dbReference type="NCBI Taxonomy" id="313606"/>
    <lineage>
        <taxon>Bacteria</taxon>
        <taxon>Pseudomonadati</taxon>
        <taxon>Bacteroidota</taxon>
        <taxon>Cytophagia</taxon>
        <taxon>Cytophagales</taxon>
        <taxon>Microscillaceae</taxon>
        <taxon>Microscilla</taxon>
    </lineage>
</organism>
<dbReference type="InterPro" id="IPR036388">
    <property type="entry name" value="WH-like_DNA-bd_sf"/>
</dbReference>
<evidence type="ECO:0000256" key="1">
    <source>
        <dbReference type="ARBA" id="ARBA00023015"/>
    </source>
</evidence>
<dbReference type="AlphaFoldDB" id="A1ZG57"/>
<dbReference type="GO" id="GO:0003677">
    <property type="term" value="F:DNA binding"/>
    <property type="evidence" value="ECO:0007669"/>
    <property type="project" value="UniProtKB-KW"/>
</dbReference>
<dbReference type="Proteomes" id="UP000004095">
    <property type="component" value="Unassembled WGS sequence"/>
</dbReference>
<dbReference type="SUPFAM" id="SSF46894">
    <property type="entry name" value="C-terminal effector domain of the bipartite response regulators"/>
    <property type="match status" value="1"/>
</dbReference>
<evidence type="ECO:0000313" key="6">
    <source>
        <dbReference type="Proteomes" id="UP000004095"/>
    </source>
</evidence>
<proteinExistence type="predicted"/>
<dbReference type="SMART" id="SM00421">
    <property type="entry name" value="HTH_LUXR"/>
    <property type="match status" value="1"/>
</dbReference>
<sequence>MKRIVSEKEILEALERQAFLIEQKLNLDAMSIVDLNESVPKGVMVTLNSSEDFVPVYLSDQSLKMLDAPRELYFKNPSEYIQKLVYPGDFEKNASIVSSHFSGENRFAPVSFIQRLKLYGGDVYEGMFTVTKQNRHKKELSNILIRVKNLGQVTNKMTRLLEETLYVRHHYHKFASLTAREKEIITLLALGYQNSEIGEQLFISKATVEQHRKNLKRKLEIKRFVDLIRFAQAFDLI</sequence>
<dbReference type="eggNOG" id="COG2197">
    <property type="taxonomic scope" value="Bacteria"/>
</dbReference>
<keyword evidence="1" id="KW-0805">Transcription regulation</keyword>
<comment type="caution">
    <text evidence="5">The sequence shown here is derived from an EMBL/GenBank/DDBJ whole genome shotgun (WGS) entry which is preliminary data.</text>
</comment>
<protein>
    <submittedName>
        <fullName evidence="5">Transcriptional regulator, LuxR family protein</fullName>
    </submittedName>
</protein>
<dbReference type="EMBL" id="AAWS01000006">
    <property type="protein sequence ID" value="EAY30474.1"/>
    <property type="molecule type" value="Genomic_DNA"/>
</dbReference>
<evidence type="ECO:0000259" key="4">
    <source>
        <dbReference type="PROSITE" id="PS50043"/>
    </source>
</evidence>
<gene>
    <name evidence="5" type="ORF">M23134_03110</name>
</gene>
<feature type="domain" description="HTH luxR-type" evidence="4">
    <location>
        <begin position="170"/>
        <end position="235"/>
    </location>
</feature>
<keyword evidence="2" id="KW-0238">DNA-binding</keyword>
<keyword evidence="3" id="KW-0804">Transcription</keyword>
<dbReference type="OrthoDB" id="965844at2"/>
<dbReference type="Gene3D" id="1.10.10.10">
    <property type="entry name" value="Winged helix-like DNA-binding domain superfamily/Winged helix DNA-binding domain"/>
    <property type="match status" value="1"/>
</dbReference>
<dbReference type="RefSeq" id="WP_002694701.1">
    <property type="nucleotide sequence ID" value="NZ_AAWS01000006.1"/>
</dbReference>
<evidence type="ECO:0000256" key="2">
    <source>
        <dbReference type="ARBA" id="ARBA00023125"/>
    </source>
</evidence>
<dbReference type="PANTHER" id="PTHR44688:SF16">
    <property type="entry name" value="DNA-BINDING TRANSCRIPTIONAL ACTIVATOR DEVR_DOSR"/>
    <property type="match status" value="1"/>
</dbReference>